<evidence type="ECO:0000313" key="2">
    <source>
        <dbReference type="Proteomes" id="UP000620124"/>
    </source>
</evidence>
<keyword evidence="2" id="KW-1185">Reference proteome</keyword>
<protein>
    <submittedName>
        <fullName evidence="1">Golgi reassembly stacking protein 2</fullName>
    </submittedName>
</protein>
<dbReference type="OrthoDB" id="185373at2759"/>
<name>A0A8H6YUB8_9AGAR</name>
<dbReference type="Gene3D" id="1.25.40.10">
    <property type="entry name" value="Tetratricopeptide repeat domain"/>
    <property type="match status" value="1"/>
</dbReference>
<dbReference type="Proteomes" id="UP000620124">
    <property type="component" value="Unassembled WGS sequence"/>
</dbReference>
<dbReference type="InterPro" id="IPR011990">
    <property type="entry name" value="TPR-like_helical_dom_sf"/>
</dbReference>
<sequence>MRTSTFSCGLPSRDFAICVINSLKTCSNAVPKTSSLQQRLKSCRPTVFLCYLRGRFCSCHSASRTSPKGLKQLSPPAFAVLLLTFAEAPRDEADNALLELVYPLLLTHLKNIRLPEGDAVLTYTPPNIIHATFAFIDKLFQLSQQQRTLEIFQLLVNSGNIPSEAVQTIPGLEGFEAIVRSSLVRASTHWNWRPLAERFLSPLLEPKTPPGRHIITLTKDTLYACLNEPSVADLVACRSLICQIHPYSPVPHGIIREYYDAAQSAGAPEEAHAMYSFTRSEEVAKTHWYPCPRADALAWLLRYLLEGNSHNAQDLAREILESSNLILPVEFRPHIVEQLAERGHAGLARGLWSKYAFGKDRQSFIQNPSLFVRMVSLFNHLVQRDDRLLEKRQQDRDEGSVEVDGGAETAVRERRNDCKEFLDFVMSEFALAHSPLHQCNHQVITSQARAYFIVGDFVRGFETIKVLIDRKEMPDIYDVNVTLTIMAQHDPRTAAQIVQRMIDKGLQPDHITFGTVMHHALAHGDMELVDEMVQRVRELQNTHLSYKSIVSLIRGSIAFDAGLVPTHSAQLSKLHSAFDIVKSIGRSSIVYSPHLGKFLVYSCLRASDPTMAFKFWELLIKDRAAQDDMAHVAMRRVIVRALDEHRTKKWVKEMHARAMIAQLTAGETFAKNKDIR</sequence>
<gene>
    <name evidence="1" type="ORF">MVEN_00407400</name>
</gene>
<accession>A0A8H6YUB8</accession>
<organism evidence="1 2">
    <name type="scientific">Mycena venus</name>
    <dbReference type="NCBI Taxonomy" id="2733690"/>
    <lineage>
        <taxon>Eukaryota</taxon>
        <taxon>Fungi</taxon>
        <taxon>Dikarya</taxon>
        <taxon>Basidiomycota</taxon>
        <taxon>Agaricomycotina</taxon>
        <taxon>Agaricomycetes</taxon>
        <taxon>Agaricomycetidae</taxon>
        <taxon>Agaricales</taxon>
        <taxon>Marasmiineae</taxon>
        <taxon>Mycenaceae</taxon>
        <taxon>Mycena</taxon>
    </lineage>
</organism>
<proteinExistence type="predicted"/>
<comment type="caution">
    <text evidence="1">The sequence shown here is derived from an EMBL/GenBank/DDBJ whole genome shotgun (WGS) entry which is preliminary data.</text>
</comment>
<dbReference type="EMBL" id="JACAZI010000003">
    <property type="protein sequence ID" value="KAF7365354.1"/>
    <property type="molecule type" value="Genomic_DNA"/>
</dbReference>
<dbReference type="AlphaFoldDB" id="A0A8H6YUB8"/>
<reference evidence="1" key="1">
    <citation type="submission" date="2020-05" db="EMBL/GenBank/DDBJ databases">
        <title>Mycena genomes resolve the evolution of fungal bioluminescence.</title>
        <authorList>
            <person name="Tsai I.J."/>
        </authorList>
    </citation>
    <scope>NUCLEOTIDE SEQUENCE</scope>
    <source>
        <strain evidence="1">CCC161011</strain>
    </source>
</reference>
<evidence type="ECO:0000313" key="1">
    <source>
        <dbReference type="EMBL" id="KAF7365354.1"/>
    </source>
</evidence>